<protein>
    <submittedName>
        <fullName evidence="1">Pyridoxamine 5'-phosphate oxidase family protein</fullName>
    </submittedName>
</protein>
<sequence>MFKTMRRFKQQLSQEKCIEILTNEPHGVLSLISDTGYPYGFPITHWYDEKTGHIYFHGAKEGHKMDCLKQCDKASFCVMDKGFKKDGEWAIHYQSVIVFGKIKLVDDPNKVREICTKLCLKFTNDQDYIDHELKYSGPSVQCFELIPEYMTGKIIKES</sequence>
<evidence type="ECO:0000313" key="2">
    <source>
        <dbReference type="Proteomes" id="UP000284651"/>
    </source>
</evidence>
<organism evidence="1 2">
    <name type="scientific">Holdemanella biformis</name>
    <dbReference type="NCBI Taxonomy" id="1735"/>
    <lineage>
        <taxon>Bacteria</taxon>
        <taxon>Bacillati</taxon>
        <taxon>Bacillota</taxon>
        <taxon>Erysipelotrichia</taxon>
        <taxon>Erysipelotrichales</taxon>
        <taxon>Erysipelotrichaceae</taxon>
        <taxon>Holdemanella</taxon>
    </lineage>
</organism>
<dbReference type="AlphaFoldDB" id="A0A413CZJ5"/>
<dbReference type="InterPro" id="IPR012349">
    <property type="entry name" value="Split_barrel_FMN-bd"/>
</dbReference>
<gene>
    <name evidence="1" type="ORF">DWV56_00535</name>
</gene>
<dbReference type="RefSeq" id="WP_118356527.1">
    <property type="nucleotide sequence ID" value="NZ_QSAT01000001.1"/>
</dbReference>
<comment type="caution">
    <text evidence="1">The sequence shown here is derived from an EMBL/GenBank/DDBJ whole genome shotgun (WGS) entry which is preliminary data.</text>
</comment>
<dbReference type="Proteomes" id="UP000284651">
    <property type="component" value="Unassembled WGS sequence"/>
</dbReference>
<dbReference type="EMBL" id="QSAT01000001">
    <property type="protein sequence ID" value="RGW76954.1"/>
    <property type="molecule type" value="Genomic_DNA"/>
</dbReference>
<dbReference type="Pfam" id="PF12900">
    <property type="entry name" value="Pyridox_ox_2"/>
    <property type="match status" value="1"/>
</dbReference>
<proteinExistence type="predicted"/>
<dbReference type="SUPFAM" id="SSF50475">
    <property type="entry name" value="FMN-binding split barrel"/>
    <property type="match status" value="1"/>
</dbReference>
<dbReference type="PANTHER" id="PTHR34071:SF2">
    <property type="entry name" value="FLAVIN-NUCLEOTIDE-BINDING PROTEIN"/>
    <property type="match status" value="1"/>
</dbReference>
<evidence type="ECO:0000313" key="1">
    <source>
        <dbReference type="EMBL" id="RGW76954.1"/>
    </source>
</evidence>
<dbReference type="Gene3D" id="2.30.110.10">
    <property type="entry name" value="Electron Transport, Fmn-binding Protein, Chain A"/>
    <property type="match status" value="1"/>
</dbReference>
<accession>A0A413CZJ5</accession>
<name>A0A413CZJ5_9FIRM</name>
<dbReference type="InterPro" id="IPR024747">
    <property type="entry name" value="Pyridox_Oxase-rel"/>
</dbReference>
<dbReference type="PANTHER" id="PTHR34071">
    <property type="entry name" value="5-NITROIMIDAZOLE ANTIBIOTICS RESISTANCE PROTEIN, NIMA-FAMILY-RELATED PROTEIN-RELATED"/>
    <property type="match status" value="1"/>
</dbReference>
<reference evidence="1 2" key="1">
    <citation type="submission" date="2018-08" db="EMBL/GenBank/DDBJ databases">
        <title>A genome reference for cultivated species of the human gut microbiota.</title>
        <authorList>
            <person name="Zou Y."/>
            <person name="Xue W."/>
            <person name="Luo G."/>
        </authorList>
    </citation>
    <scope>NUCLEOTIDE SEQUENCE [LARGE SCALE GENOMIC DNA]</scope>
    <source>
        <strain evidence="1 2">AF10-31</strain>
    </source>
</reference>